<dbReference type="STRING" id="1839801.Dform_01135"/>
<dbReference type="AlphaFoldDB" id="A0A1P8F7L3"/>
<evidence type="ECO:0000313" key="2">
    <source>
        <dbReference type="Proteomes" id="UP000185934"/>
    </source>
</evidence>
<proteinExistence type="predicted"/>
<dbReference type="SUPFAM" id="SSF55874">
    <property type="entry name" value="ATPase domain of HSP90 chaperone/DNA topoisomerase II/histidine kinase"/>
    <property type="match status" value="1"/>
</dbReference>
<gene>
    <name evidence="1" type="ORF">Dform_01135</name>
</gene>
<dbReference type="RefSeq" id="WP_076004147.1">
    <property type="nucleotide sequence ID" value="NZ_CP018258.1"/>
</dbReference>
<dbReference type="InterPro" id="IPR036890">
    <property type="entry name" value="HATPase_C_sf"/>
</dbReference>
<dbReference type="Pfam" id="PF13589">
    <property type="entry name" value="HATPase_c_3"/>
    <property type="match status" value="1"/>
</dbReference>
<dbReference type="Gene3D" id="3.30.565.10">
    <property type="entry name" value="Histidine kinase-like ATPase, C-terminal domain"/>
    <property type="match status" value="1"/>
</dbReference>
<protein>
    <submittedName>
        <fullName evidence="1">Histidine kinase-, DNA gyrase B-, and HSP90-like ATPase</fullName>
    </submittedName>
</protein>
<dbReference type="EMBL" id="CP018258">
    <property type="protein sequence ID" value="APV44469.1"/>
    <property type="molecule type" value="Genomic_DNA"/>
</dbReference>
<reference evidence="2" key="1">
    <citation type="submission" date="2016-11" db="EMBL/GenBank/DDBJ databases">
        <title>Dehalogenimonas formicexedens sp. nov., a chlorinated alkane respiring bacterium isolated from contaminated groundwater.</title>
        <authorList>
            <person name="Key T.A."/>
            <person name="Bowman K.S."/>
            <person name="Lee I."/>
            <person name="Chun J."/>
            <person name="Albuquerque L."/>
            <person name="da Costa M.S."/>
            <person name="Rainey F.A."/>
            <person name="Moe W.M."/>
        </authorList>
    </citation>
    <scope>NUCLEOTIDE SEQUENCE [LARGE SCALE GENOMIC DNA]</scope>
    <source>
        <strain evidence="2">NSZ-14</strain>
    </source>
</reference>
<keyword evidence="1" id="KW-0418">Kinase</keyword>
<evidence type="ECO:0000313" key="1">
    <source>
        <dbReference type="EMBL" id="APV44469.1"/>
    </source>
</evidence>
<accession>A0A1P8F7L3</accession>
<dbReference type="KEGG" id="dfo:Dform_01135"/>
<dbReference type="Proteomes" id="UP000185934">
    <property type="component" value="Chromosome"/>
</dbReference>
<dbReference type="OrthoDB" id="9816482at2"/>
<name>A0A1P8F7L3_9CHLR</name>
<dbReference type="GO" id="GO:0016301">
    <property type="term" value="F:kinase activity"/>
    <property type="evidence" value="ECO:0007669"/>
    <property type="project" value="UniProtKB-KW"/>
</dbReference>
<keyword evidence="2" id="KW-1185">Reference proteome</keyword>
<keyword evidence="1" id="KW-0808">Transferase</keyword>
<organism evidence="1 2">
    <name type="scientific">Dehalogenimonas formicexedens</name>
    <dbReference type="NCBI Taxonomy" id="1839801"/>
    <lineage>
        <taxon>Bacteria</taxon>
        <taxon>Bacillati</taxon>
        <taxon>Chloroflexota</taxon>
        <taxon>Dehalococcoidia</taxon>
        <taxon>Dehalococcoidales</taxon>
        <taxon>Dehalococcoidaceae</taxon>
        <taxon>Dehalogenimonas</taxon>
    </lineage>
</organism>
<sequence>MNNDTNLTLTFDGSFLEDHARLIMTDAKTALVELIANCWDAGANRIDIVWPDPAPDNLKIKDDGIGMSRSEFERRWLRFNYDRKREQGEQVIFPVGNIASHRRAFGRNGKGRFSMFCFSNEYFIETWKDGKSNTFCVKRNNGLSALPFNITHVKEIDKPGHGTEISGELVRNHLSIDTIRDLIGSKFITDPTFNIYVNEELVKLTDLEHLFDRQTIFVADVGEIIISCIDSHKVGRTSKQHGVAWWVQKRLVGEPSWRGFDDDAYLDARSTEAKRYTFVVEADILIDDVREDWGEFKDTERFRQANRAVRNAVLKKLRELMVDEHKSAKMAAVRENRREMQSLSPDSRLHVGQFIDTVQARIPTINQKVLSTTVEILSKLEQSRSKYALLDQLMKLNPDDIDNLNDILSNWSVQEARIVLNELQNRLKLIESLTGLVDNPAADELHQIHPLFSQGLWIFGPEYESIQFISNVTLLRVIQDLFQDNQTVKLDNPKRRPDFVILPNSTIGVYASDDFNRKGEVNGFAKVLIIELKKGGSEITVKERRQAEDYVLELRKSGKIQPTTELVAVVLGSRVSGDCTEVNWPEQNTRITPYSYSVILRFAHARTFNLLEKIRKAKDIELSDPEIDRVLQVETQSQFV</sequence>